<evidence type="ECO:0000313" key="4">
    <source>
        <dbReference type="EMBL" id="MBC3907784.1"/>
    </source>
</evidence>
<organism evidence="4 5">
    <name type="scientific">Undibacterium umbellatum</name>
    <dbReference type="NCBI Taxonomy" id="2762300"/>
    <lineage>
        <taxon>Bacteria</taxon>
        <taxon>Pseudomonadati</taxon>
        <taxon>Pseudomonadota</taxon>
        <taxon>Betaproteobacteria</taxon>
        <taxon>Burkholderiales</taxon>
        <taxon>Oxalobacteraceae</taxon>
        <taxon>Undibacterium</taxon>
    </lineage>
</organism>
<keyword evidence="5" id="KW-1185">Reference proteome</keyword>
<dbReference type="InterPro" id="IPR036013">
    <property type="entry name" value="Band_7/SPFH_dom_sf"/>
</dbReference>
<dbReference type="CDD" id="cd13438">
    <property type="entry name" value="SPFH_eoslipins_u2"/>
    <property type="match status" value="1"/>
</dbReference>
<protein>
    <submittedName>
        <fullName evidence="4">Slipin family protein</fullName>
    </submittedName>
</protein>
<comment type="subcellular location">
    <subcellularLocation>
        <location evidence="1">Membrane</location>
        <topology evidence="1">Single-pass membrane protein</topology>
    </subcellularLocation>
</comment>
<dbReference type="PRINTS" id="PR00721">
    <property type="entry name" value="STOMATIN"/>
</dbReference>
<evidence type="ECO:0000313" key="5">
    <source>
        <dbReference type="Proteomes" id="UP000646911"/>
    </source>
</evidence>
<dbReference type="InterPro" id="IPR001972">
    <property type="entry name" value="Stomatin_HflK_fam"/>
</dbReference>
<evidence type="ECO:0000256" key="2">
    <source>
        <dbReference type="ARBA" id="ARBA00008164"/>
    </source>
</evidence>
<gene>
    <name evidence="4" type="ORF">H8L47_09405</name>
</gene>
<comment type="caution">
    <text evidence="4">The sequence shown here is derived from an EMBL/GenBank/DDBJ whole genome shotgun (WGS) entry which is preliminary data.</text>
</comment>
<evidence type="ECO:0000259" key="3">
    <source>
        <dbReference type="SMART" id="SM00244"/>
    </source>
</evidence>
<sequence length="511" mass="56506">MFLRKIIQDHQIGLLYGRSGFEKILVKGSYFLPRSKRVELGNLTDFPANIADLEWISSHHGAALATDLEIVRTGHDEVALVCSGQQFLCVTPNSLRAFWKQGLGIKVFRANITPDLKVPVEWLKQIPIGVSVGCVKQATIPAGAYGLLFAEESFSDFLLPGRHAYFDVLPKTKLTICRQSQVIDAKDVVHAIVASEHPVLSAQLNKIETSDQQLAVWWDKNELVHVTGQATPALASSDLKLELISLAQAPRAIESHIVLAMRSNANNAKLLAPHITSYEVPSEHVGMLYIDGVFHASLKPGFYAYWHGGNRLSLTVIDTRLTTLEITGQEMLTQDKVPLRVNVTAGYKITDAPLMLASLNDYKDFIYKEIQFALRAAVGGKTLDGLLENKNETDEQILHYVAQKAQVQGIEIVSLGIKDLILPGEIKTMLGKVVEAEKAAQANVIRRREETAATRSLMNTSRVMEDNPVALRLKELETLEKMTEKIDKISVYGGLESLLKQVAAFKPAIDK</sequence>
<dbReference type="Pfam" id="PF01145">
    <property type="entry name" value="Band_7"/>
    <property type="match status" value="1"/>
</dbReference>
<dbReference type="Gene3D" id="3.30.479.30">
    <property type="entry name" value="Band 7 domain"/>
    <property type="match status" value="1"/>
</dbReference>
<dbReference type="InterPro" id="IPR001107">
    <property type="entry name" value="Band_7"/>
</dbReference>
<feature type="domain" description="Band 7" evidence="3">
    <location>
        <begin position="278"/>
        <end position="434"/>
    </location>
</feature>
<proteinExistence type="inferred from homology"/>
<dbReference type="InterPro" id="IPR043202">
    <property type="entry name" value="Band-7_stomatin-like"/>
</dbReference>
<dbReference type="PANTHER" id="PTHR10264:SF83">
    <property type="entry name" value="BLL5629 PROTEIN"/>
    <property type="match status" value="1"/>
</dbReference>
<dbReference type="PANTHER" id="PTHR10264">
    <property type="entry name" value="BAND 7 PROTEIN-RELATED"/>
    <property type="match status" value="1"/>
</dbReference>
<evidence type="ECO:0000256" key="1">
    <source>
        <dbReference type="ARBA" id="ARBA00004167"/>
    </source>
</evidence>
<dbReference type="SUPFAM" id="SSF117892">
    <property type="entry name" value="Band 7/SPFH domain"/>
    <property type="match status" value="1"/>
</dbReference>
<dbReference type="SMART" id="SM00244">
    <property type="entry name" value="PHB"/>
    <property type="match status" value="1"/>
</dbReference>
<comment type="similarity">
    <text evidence="2">Belongs to the band 7/mec-2 family.</text>
</comment>
<dbReference type="Proteomes" id="UP000646911">
    <property type="component" value="Unassembled WGS sequence"/>
</dbReference>
<dbReference type="RefSeq" id="WP_186953328.1">
    <property type="nucleotide sequence ID" value="NZ_JACOFX010000003.1"/>
</dbReference>
<dbReference type="EMBL" id="JACOFX010000003">
    <property type="protein sequence ID" value="MBC3907784.1"/>
    <property type="molecule type" value="Genomic_DNA"/>
</dbReference>
<accession>A0ABR6Z847</accession>
<dbReference type="Gene3D" id="6.10.250.2090">
    <property type="match status" value="1"/>
</dbReference>
<name>A0ABR6Z847_9BURK</name>
<reference evidence="4 5" key="1">
    <citation type="submission" date="2020-08" db="EMBL/GenBank/DDBJ databases">
        <title>Novel species isolated from subtropical streams in China.</title>
        <authorList>
            <person name="Lu H."/>
        </authorList>
    </citation>
    <scope>NUCLEOTIDE SEQUENCE [LARGE SCALE GENOMIC DNA]</scope>
    <source>
        <strain evidence="4 5">NL8W</strain>
    </source>
</reference>